<evidence type="ECO:0000256" key="4">
    <source>
        <dbReference type="ARBA" id="ARBA00022519"/>
    </source>
</evidence>
<dbReference type="Gene3D" id="2.30.30.830">
    <property type="match status" value="1"/>
</dbReference>
<keyword evidence="2" id="KW-0813">Transport</keyword>
<dbReference type="GO" id="GO:0015031">
    <property type="term" value="P:protein transport"/>
    <property type="evidence" value="ECO:0007669"/>
    <property type="project" value="UniProtKB-KW"/>
</dbReference>
<protein>
    <recommendedName>
        <fullName evidence="9">Type II secretion system protein GspC N-terminal domain-containing protein</fullName>
    </recommendedName>
</protein>
<keyword evidence="7" id="KW-1133">Transmembrane helix</keyword>
<evidence type="ECO:0000256" key="5">
    <source>
        <dbReference type="ARBA" id="ARBA00022692"/>
    </source>
</evidence>
<organism evidence="10 11">
    <name type="scientific">Primorskyibacter sedentarius</name>
    <dbReference type="NCBI Taxonomy" id="745311"/>
    <lineage>
        <taxon>Bacteria</taxon>
        <taxon>Pseudomonadati</taxon>
        <taxon>Pseudomonadota</taxon>
        <taxon>Alphaproteobacteria</taxon>
        <taxon>Rhodobacterales</taxon>
        <taxon>Roseobacteraceae</taxon>
        <taxon>Primorskyibacter</taxon>
    </lineage>
</organism>
<name>A0A4R3JA41_9RHOB</name>
<comment type="caution">
    <text evidence="10">The sequence shown here is derived from an EMBL/GenBank/DDBJ whole genome shotgun (WGS) entry which is preliminary data.</text>
</comment>
<reference evidence="10 11" key="1">
    <citation type="submission" date="2019-03" db="EMBL/GenBank/DDBJ databases">
        <title>Genomic Encyclopedia of Type Strains, Phase IV (KMG-IV): sequencing the most valuable type-strain genomes for metagenomic binning, comparative biology and taxonomic classification.</title>
        <authorList>
            <person name="Goeker M."/>
        </authorList>
    </citation>
    <scope>NUCLEOTIDE SEQUENCE [LARGE SCALE GENOMIC DNA]</scope>
    <source>
        <strain evidence="10 11">DSM 104836</strain>
    </source>
</reference>
<feature type="domain" description="Type II secretion system protein GspC N-terminal" evidence="9">
    <location>
        <begin position="9"/>
        <end position="85"/>
    </location>
</feature>
<dbReference type="EMBL" id="SLZU01000009">
    <property type="protein sequence ID" value="TCS62394.1"/>
    <property type="molecule type" value="Genomic_DNA"/>
</dbReference>
<dbReference type="AlphaFoldDB" id="A0A4R3JA41"/>
<evidence type="ECO:0000256" key="2">
    <source>
        <dbReference type="ARBA" id="ARBA00022448"/>
    </source>
</evidence>
<keyword evidence="5" id="KW-0812">Transmembrane</keyword>
<keyword evidence="11" id="KW-1185">Reference proteome</keyword>
<keyword evidence="4" id="KW-0997">Cell inner membrane</keyword>
<evidence type="ECO:0000256" key="7">
    <source>
        <dbReference type="ARBA" id="ARBA00022989"/>
    </source>
</evidence>
<dbReference type="Proteomes" id="UP000295696">
    <property type="component" value="Unassembled WGS sequence"/>
</dbReference>
<dbReference type="InterPro" id="IPR024961">
    <property type="entry name" value="T2SS_GspC_N"/>
</dbReference>
<dbReference type="GO" id="GO:0005886">
    <property type="term" value="C:plasma membrane"/>
    <property type="evidence" value="ECO:0007669"/>
    <property type="project" value="UniProtKB-SubCell"/>
</dbReference>
<gene>
    <name evidence="10" type="ORF">EDD52_109134</name>
</gene>
<accession>A0A4R3JA41</accession>
<comment type="subcellular location">
    <subcellularLocation>
        <location evidence="1">Cell inner membrane</location>
    </subcellularLocation>
</comment>
<keyword evidence="3" id="KW-1003">Cell membrane</keyword>
<evidence type="ECO:0000313" key="10">
    <source>
        <dbReference type="EMBL" id="TCS62394.1"/>
    </source>
</evidence>
<evidence type="ECO:0000259" key="9">
    <source>
        <dbReference type="Pfam" id="PF11356"/>
    </source>
</evidence>
<keyword evidence="8" id="KW-0472">Membrane</keyword>
<evidence type="ECO:0000256" key="3">
    <source>
        <dbReference type="ARBA" id="ARBA00022475"/>
    </source>
</evidence>
<sequence length="87" mass="8919">MAQNTTTSQDYVADTATVTTKGVSRSELVLLGTFGSQDAPSALVRLPGGKVQTVTVGDTVNGGKVLAIATAELTLARNGTAQRLQMP</sequence>
<evidence type="ECO:0000313" key="11">
    <source>
        <dbReference type="Proteomes" id="UP000295696"/>
    </source>
</evidence>
<dbReference type="Pfam" id="PF11356">
    <property type="entry name" value="T2SSC"/>
    <property type="match status" value="1"/>
</dbReference>
<keyword evidence="6" id="KW-0653">Protein transport</keyword>
<dbReference type="RefSeq" id="WP_243651938.1">
    <property type="nucleotide sequence ID" value="NZ_CBDUOC010000010.1"/>
</dbReference>
<evidence type="ECO:0000256" key="6">
    <source>
        <dbReference type="ARBA" id="ARBA00022927"/>
    </source>
</evidence>
<evidence type="ECO:0000256" key="8">
    <source>
        <dbReference type="ARBA" id="ARBA00023136"/>
    </source>
</evidence>
<evidence type="ECO:0000256" key="1">
    <source>
        <dbReference type="ARBA" id="ARBA00004533"/>
    </source>
</evidence>
<proteinExistence type="predicted"/>